<protein>
    <recommendedName>
        <fullName evidence="1">DUF397 domain-containing protein</fullName>
    </recommendedName>
</protein>
<reference evidence="2 3" key="1">
    <citation type="submission" date="2016-11" db="EMBL/GenBank/DDBJ databases">
        <authorList>
            <person name="Jaros S."/>
            <person name="Januszkiewicz K."/>
            <person name="Wedrychowicz H."/>
        </authorList>
    </citation>
    <scope>NUCLEOTIDE SEQUENCE [LARGE SCALE GENOMIC DNA]</scope>
    <source>
        <strain evidence="2 3">DSM 44523</strain>
    </source>
</reference>
<dbReference type="Pfam" id="PF04149">
    <property type="entry name" value="DUF397"/>
    <property type="match status" value="1"/>
</dbReference>
<proteinExistence type="predicted"/>
<dbReference type="InterPro" id="IPR007278">
    <property type="entry name" value="DUF397"/>
</dbReference>
<dbReference type="Proteomes" id="UP000184501">
    <property type="component" value="Unassembled WGS sequence"/>
</dbReference>
<evidence type="ECO:0000313" key="3">
    <source>
        <dbReference type="Proteomes" id="UP000184501"/>
    </source>
</evidence>
<evidence type="ECO:0000313" key="2">
    <source>
        <dbReference type="EMBL" id="SHF06873.1"/>
    </source>
</evidence>
<dbReference type="STRING" id="2017.SAMN05444320_102413"/>
<name>A0A1M4YMI9_STRHI</name>
<feature type="domain" description="DUF397" evidence="1">
    <location>
        <begin position="6"/>
        <end position="62"/>
    </location>
</feature>
<dbReference type="EMBL" id="FQVN01000002">
    <property type="protein sequence ID" value="SHF06873.1"/>
    <property type="molecule type" value="Genomic_DNA"/>
</dbReference>
<organism evidence="2 3">
    <name type="scientific">Streptoalloteichus hindustanus</name>
    <dbReference type="NCBI Taxonomy" id="2017"/>
    <lineage>
        <taxon>Bacteria</taxon>
        <taxon>Bacillati</taxon>
        <taxon>Actinomycetota</taxon>
        <taxon>Actinomycetes</taxon>
        <taxon>Pseudonocardiales</taxon>
        <taxon>Pseudonocardiaceae</taxon>
        <taxon>Streptoalloteichus</taxon>
    </lineage>
</organism>
<evidence type="ECO:0000259" key="1">
    <source>
        <dbReference type="Pfam" id="PF04149"/>
    </source>
</evidence>
<keyword evidence="3" id="KW-1185">Reference proteome</keyword>
<dbReference type="AlphaFoldDB" id="A0A1M4YMI9"/>
<gene>
    <name evidence="2" type="ORF">SAMN05444320_102413</name>
</gene>
<sequence length="69" mass="7010">MTSGFAWRKSSRSGTQTSCVEVAGAVPGVVPGATAVRDSKNPAGPVLMFPPAAFAAFVSRVKSGQLDLS</sequence>
<accession>A0A1M4YMI9</accession>